<feature type="domain" description="Glycosyltransferase 2-like" evidence="8">
    <location>
        <begin position="440"/>
        <end position="501"/>
    </location>
</feature>
<feature type="region of interest" description="Disordered" evidence="6">
    <location>
        <begin position="506"/>
        <end position="547"/>
    </location>
</feature>
<keyword evidence="4 7" id="KW-1133">Transmembrane helix</keyword>
<feature type="region of interest" description="Disordered" evidence="6">
    <location>
        <begin position="365"/>
        <end position="384"/>
    </location>
</feature>
<comment type="subcellular location">
    <subcellularLocation>
        <location evidence="1">Cell membrane</location>
        <topology evidence="1">Multi-pass membrane protein</topology>
    </subcellularLocation>
</comment>
<gene>
    <name evidence="9" type="ORF">BEN49_23930</name>
</gene>
<reference evidence="9 10" key="1">
    <citation type="submission" date="2016-08" db="EMBL/GenBank/DDBJ databases">
        <title>Hymenobacter coccineus sp. nov., Hymenobacter lapidarius sp. nov. and Hymenobacter glacialis sp. nov., isolated from Antarctic soil.</title>
        <authorList>
            <person name="Sedlacek I."/>
            <person name="Kralova S."/>
            <person name="Kyrova K."/>
            <person name="Maslanova I."/>
            <person name="Stankova E."/>
            <person name="Vrbovska V."/>
            <person name="Nemec M."/>
            <person name="Bartak M."/>
            <person name="Svec P."/>
            <person name="Busse H.-J."/>
            <person name="Pantucek R."/>
        </authorList>
    </citation>
    <scope>NUCLEOTIDE SEQUENCE [LARGE SCALE GENOMIC DNA]</scope>
    <source>
        <strain evidence="9 10">CCM 8649</strain>
    </source>
</reference>
<keyword evidence="10" id="KW-1185">Reference proteome</keyword>
<proteinExistence type="predicted"/>
<dbReference type="Pfam" id="PF03706">
    <property type="entry name" value="LPG_synthase_TM"/>
    <property type="match status" value="1"/>
</dbReference>
<evidence type="ECO:0000256" key="7">
    <source>
        <dbReference type="SAM" id="Phobius"/>
    </source>
</evidence>
<dbReference type="Proteomes" id="UP000177506">
    <property type="component" value="Unassembled WGS sequence"/>
</dbReference>
<dbReference type="Gene3D" id="3.90.550.10">
    <property type="entry name" value="Spore Coat Polysaccharide Biosynthesis Protein SpsA, Chain A"/>
    <property type="match status" value="1"/>
</dbReference>
<evidence type="ECO:0000256" key="6">
    <source>
        <dbReference type="SAM" id="MobiDB-lite"/>
    </source>
</evidence>
<evidence type="ECO:0000256" key="4">
    <source>
        <dbReference type="ARBA" id="ARBA00022989"/>
    </source>
</evidence>
<dbReference type="InterPro" id="IPR001173">
    <property type="entry name" value="Glyco_trans_2-like"/>
</dbReference>
<name>A0A1G1TGQ6_9BACT</name>
<feature type="transmembrane region" description="Helical" evidence="7">
    <location>
        <begin position="111"/>
        <end position="141"/>
    </location>
</feature>
<dbReference type="EMBL" id="MDZA01000201">
    <property type="protein sequence ID" value="OGX90071.1"/>
    <property type="molecule type" value="Genomic_DNA"/>
</dbReference>
<feature type="transmembrane region" description="Helical" evidence="7">
    <location>
        <begin position="77"/>
        <end position="99"/>
    </location>
</feature>
<feature type="transmembrane region" description="Helical" evidence="7">
    <location>
        <begin position="278"/>
        <end position="298"/>
    </location>
</feature>
<protein>
    <recommendedName>
        <fullName evidence="8">Glycosyltransferase 2-like domain-containing protein</fullName>
    </recommendedName>
</protein>
<evidence type="ECO:0000313" key="10">
    <source>
        <dbReference type="Proteomes" id="UP000177506"/>
    </source>
</evidence>
<evidence type="ECO:0000256" key="3">
    <source>
        <dbReference type="ARBA" id="ARBA00022692"/>
    </source>
</evidence>
<feature type="compositionally biased region" description="Basic residues" evidence="6">
    <location>
        <begin position="526"/>
        <end position="547"/>
    </location>
</feature>
<dbReference type="InterPro" id="IPR029044">
    <property type="entry name" value="Nucleotide-diphossugar_trans"/>
</dbReference>
<dbReference type="SUPFAM" id="SSF53448">
    <property type="entry name" value="Nucleotide-diphospho-sugar transferases"/>
    <property type="match status" value="1"/>
</dbReference>
<dbReference type="GO" id="GO:0005886">
    <property type="term" value="C:plasma membrane"/>
    <property type="evidence" value="ECO:0007669"/>
    <property type="project" value="UniProtKB-SubCell"/>
</dbReference>
<evidence type="ECO:0000256" key="2">
    <source>
        <dbReference type="ARBA" id="ARBA00022475"/>
    </source>
</evidence>
<feature type="non-terminal residue" evidence="9">
    <location>
        <position position="1"/>
    </location>
</feature>
<evidence type="ECO:0000256" key="5">
    <source>
        <dbReference type="ARBA" id="ARBA00023136"/>
    </source>
</evidence>
<keyword evidence="3 7" id="KW-0812">Transmembrane</keyword>
<dbReference type="InterPro" id="IPR022791">
    <property type="entry name" value="L-PG_synthase/AglD"/>
</dbReference>
<accession>A0A1G1TGQ6</accession>
<keyword evidence="5 7" id="KW-0472">Membrane</keyword>
<dbReference type="AlphaFoldDB" id="A0A1G1TGQ6"/>
<keyword evidence="2" id="KW-1003">Cell membrane</keyword>
<comment type="caution">
    <text evidence="9">The sequence shown here is derived from an EMBL/GenBank/DDBJ whole genome shotgun (WGS) entry which is preliminary data.</text>
</comment>
<feature type="compositionally biased region" description="Low complexity" evidence="6">
    <location>
        <begin position="372"/>
        <end position="384"/>
    </location>
</feature>
<evidence type="ECO:0000256" key="1">
    <source>
        <dbReference type="ARBA" id="ARBA00004651"/>
    </source>
</evidence>
<evidence type="ECO:0000313" key="9">
    <source>
        <dbReference type="EMBL" id="OGX90071.1"/>
    </source>
</evidence>
<sequence length="547" mass="56470">RRCWGPLALVPVNWGLEAWKWHRLARHLEPVTFGRSLRGVLVGLTLGFATPNRVGDYAGRILELKSRRVRALGAVFLGRYCQLVATVLAGVAGLLYFLLTFYLTGFPAAKLGVIITAVIVCALVLVPLYRSRLLVAALGLWRPLRRFRPALAVMPTYPARALHAVLAISGLRYAVFCAQFLLLLRAYGVGAGLGPGLAAVSGTFLLKSLVPSLNALADVGVRELSATHLFGLLGQPALPVLSASLSLWVINIALPSAAGLLLVPGLRVWRRPQRMRAAVVGPLLLAAPALYAGVMVWLRGGWQRSRAAAEAAQVAAQAAAGAPSEAAAGAPAAATLPGKASAEAPGEAGVRLPGEAVTRAPVAATLPDKATAEAPAATAETAAAEDSAALAETDSAEVANVAARAPAAAQPRRVTGAAGAPAGAATATVADETAAPLLFSVLIAARDEAAALPQLLADLAAQTLPAARFEVLLADDHSTDGTGALARAAAVGLPFRLRLVELLPEQTGKKAAPSRCPGAGRGPLARLHRRRLPPGPRLARRLRPPAG</sequence>
<feature type="transmembrane region" description="Helical" evidence="7">
    <location>
        <begin position="245"/>
        <end position="266"/>
    </location>
</feature>
<dbReference type="Pfam" id="PF00535">
    <property type="entry name" value="Glycos_transf_2"/>
    <property type="match status" value="1"/>
</dbReference>
<dbReference type="RefSeq" id="WP_070743904.1">
    <property type="nucleotide sequence ID" value="NZ_MDZA01000201.1"/>
</dbReference>
<evidence type="ECO:0000259" key="8">
    <source>
        <dbReference type="Pfam" id="PF00535"/>
    </source>
</evidence>
<organism evidence="9 10">
    <name type="scientific">Hymenobacter coccineus</name>
    <dbReference type="NCBI Taxonomy" id="1908235"/>
    <lineage>
        <taxon>Bacteria</taxon>
        <taxon>Pseudomonadati</taxon>
        <taxon>Bacteroidota</taxon>
        <taxon>Cytophagia</taxon>
        <taxon>Cytophagales</taxon>
        <taxon>Hymenobacteraceae</taxon>
        <taxon>Hymenobacter</taxon>
    </lineage>
</organism>
<dbReference type="OrthoDB" id="1121314at2"/>